<dbReference type="EMBL" id="JAQQWM010000009">
    <property type="protein sequence ID" value="KAK8045673.1"/>
    <property type="molecule type" value="Genomic_DNA"/>
</dbReference>
<reference evidence="1 2" key="1">
    <citation type="submission" date="2023-01" db="EMBL/GenBank/DDBJ databases">
        <title>Analysis of 21 Apiospora genomes using comparative genomics revels a genus with tremendous synthesis potential of carbohydrate active enzymes and secondary metabolites.</title>
        <authorList>
            <person name="Sorensen T."/>
        </authorList>
    </citation>
    <scope>NUCLEOTIDE SEQUENCE [LARGE SCALE GENOMIC DNA]</scope>
    <source>
        <strain evidence="1 2">CBS 83171</strain>
    </source>
</reference>
<keyword evidence="2" id="KW-1185">Reference proteome</keyword>
<gene>
    <name evidence="1" type="ORF">PG996_013737</name>
</gene>
<proteinExistence type="predicted"/>
<evidence type="ECO:0000313" key="2">
    <source>
        <dbReference type="Proteomes" id="UP001446871"/>
    </source>
</evidence>
<organism evidence="1 2">
    <name type="scientific">Apiospora saccharicola</name>
    <dbReference type="NCBI Taxonomy" id="335842"/>
    <lineage>
        <taxon>Eukaryota</taxon>
        <taxon>Fungi</taxon>
        <taxon>Dikarya</taxon>
        <taxon>Ascomycota</taxon>
        <taxon>Pezizomycotina</taxon>
        <taxon>Sordariomycetes</taxon>
        <taxon>Xylariomycetidae</taxon>
        <taxon>Amphisphaeriales</taxon>
        <taxon>Apiosporaceae</taxon>
        <taxon>Apiospora</taxon>
    </lineage>
</organism>
<protein>
    <submittedName>
        <fullName evidence="1">Uncharacterized protein</fullName>
    </submittedName>
</protein>
<sequence length="80" mass="8396">MDTYDFAARVEHMGIGVRGNAGSAPAVRADELAAALDRVAGDSPEAAALRERARTLSKALGGPNRGRKVAAEQIRKFMAS</sequence>
<dbReference type="SUPFAM" id="SSF53756">
    <property type="entry name" value="UDP-Glycosyltransferase/glycogen phosphorylase"/>
    <property type="match status" value="1"/>
</dbReference>
<comment type="caution">
    <text evidence="1">The sequence shown here is derived from an EMBL/GenBank/DDBJ whole genome shotgun (WGS) entry which is preliminary data.</text>
</comment>
<dbReference type="Proteomes" id="UP001446871">
    <property type="component" value="Unassembled WGS sequence"/>
</dbReference>
<dbReference type="Gene3D" id="3.40.50.2000">
    <property type="entry name" value="Glycogen Phosphorylase B"/>
    <property type="match status" value="1"/>
</dbReference>
<accession>A0ABR1TGB8</accession>
<name>A0ABR1TGB8_9PEZI</name>
<evidence type="ECO:0000313" key="1">
    <source>
        <dbReference type="EMBL" id="KAK8045673.1"/>
    </source>
</evidence>